<dbReference type="PANTHER" id="PTHR38765">
    <property type="entry name" value="DUF484 DOMAIN-CONTAINING PROTEIN"/>
    <property type="match status" value="1"/>
</dbReference>
<dbReference type="Gene3D" id="3.30.450.40">
    <property type="match status" value="1"/>
</dbReference>
<comment type="caution">
    <text evidence="1">The sequence shown here is derived from an EMBL/GenBank/DDBJ whole genome shotgun (WGS) entry which is preliminary data.</text>
</comment>
<evidence type="ECO:0000313" key="1">
    <source>
        <dbReference type="EMBL" id="MDN4120303.1"/>
    </source>
</evidence>
<dbReference type="RefSeq" id="WP_266122374.1">
    <property type="nucleotide sequence ID" value="NZ_JAJHNU010000001.1"/>
</dbReference>
<evidence type="ECO:0000313" key="2">
    <source>
        <dbReference type="Proteomes" id="UP001168613"/>
    </source>
</evidence>
<dbReference type="InterPro" id="IPR029016">
    <property type="entry name" value="GAF-like_dom_sf"/>
</dbReference>
<dbReference type="SUPFAM" id="SSF55781">
    <property type="entry name" value="GAF domain-like"/>
    <property type="match status" value="1"/>
</dbReference>
<dbReference type="InterPro" id="IPR007435">
    <property type="entry name" value="DUF484"/>
</dbReference>
<proteinExistence type="predicted"/>
<keyword evidence="2" id="KW-1185">Reference proteome</keyword>
<dbReference type="EMBL" id="JAJHNU010000001">
    <property type="protein sequence ID" value="MDN4120303.1"/>
    <property type="molecule type" value="Genomic_DNA"/>
</dbReference>
<dbReference type="Pfam" id="PF04340">
    <property type="entry name" value="DUF484"/>
    <property type="match status" value="1"/>
</dbReference>
<dbReference type="PANTHER" id="PTHR38765:SF1">
    <property type="entry name" value="DUF484 DOMAIN-CONTAINING PROTEIN"/>
    <property type="match status" value="1"/>
</dbReference>
<accession>A0ABT8EGA5</accession>
<reference evidence="1" key="1">
    <citation type="submission" date="2021-11" db="EMBL/GenBank/DDBJ databases">
        <title>Draft genome sequence of Alcaligenes endophyticus type strain CCUG 75668T.</title>
        <authorList>
            <person name="Salva-Serra F."/>
            <person name="Duran R.E."/>
            <person name="Seeger M."/>
            <person name="Moore E.R.B."/>
            <person name="Jaen-Luchoro D."/>
        </authorList>
    </citation>
    <scope>NUCLEOTIDE SEQUENCE</scope>
    <source>
        <strain evidence="1">CCUG 75668</strain>
    </source>
</reference>
<organism evidence="1 2">
    <name type="scientific">Alcaligenes endophyticus</name>
    <dbReference type="NCBI Taxonomy" id="1929088"/>
    <lineage>
        <taxon>Bacteria</taxon>
        <taxon>Pseudomonadati</taxon>
        <taxon>Pseudomonadota</taxon>
        <taxon>Betaproteobacteria</taxon>
        <taxon>Burkholderiales</taxon>
        <taxon>Alcaligenaceae</taxon>
        <taxon>Alcaligenes</taxon>
    </lineage>
</organism>
<dbReference type="Proteomes" id="UP001168613">
    <property type="component" value="Unassembled WGS sequence"/>
</dbReference>
<gene>
    <name evidence="1" type="ORF">LMS43_03255</name>
</gene>
<protein>
    <submittedName>
        <fullName evidence="1">DUF484 family protein</fullName>
    </submittedName>
</protein>
<sequence length="217" mass="24770">MDTAPTLSATQIAEFLKTQPDFFQQYADIFAGMTVPHPQHAKAISLGERQILVLREKNKYLDKQLNTLLHNARRNEKINQLLHQWYCRMLAEPSEQALPTHICHSLQDIFELPICKLALWDQTTDYAELRQHIQEHNRVYCGPAHSEACWQDLQDNALSVATIPLFQGEILRGVLLLGANDATRFTRDMDTTFLTQIGQICSATLQRLPANTDEQTS</sequence>
<name>A0ABT8EGA5_9BURK</name>